<evidence type="ECO:0000256" key="1">
    <source>
        <dbReference type="SAM" id="Phobius"/>
    </source>
</evidence>
<keyword evidence="3" id="KW-1185">Reference proteome</keyword>
<evidence type="ECO:0000313" key="3">
    <source>
        <dbReference type="Proteomes" id="UP000662747"/>
    </source>
</evidence>
<name>A0ABX7NS27_9BACT</name>
<dbReference type="Proteomes" id="UP000662747">
    <property type="component" value="Chromosome"/>
</dbReference>
<proteinExistence type="predicted"/>
<keyword evidence="1" id="KW-1133">Transmembrane helix</keyword>
<organism evidence="2 3">
    <name type="scientific">Pyxidicoccus parkwayensis</name>
    <dbReference type="NCBI Taxonomy" id="2813578"/>
    <lineage>
        <taxon>Bacteria</taxon>
        <taxon>Pseudomonadati</taxon>
        <taxon>Myxococcota</taxon>
        <taxon>Myxococcia</taxon>
        <taxon>Myxococcales</taxon>
        <taxon>Cystobacterineae</taxon>
        <taxon>Myxococcaceae</taxon>
        <taxon>Pyxidicoccus</taxon>
    </lineage>
</organism>
<sequence length="208" mass="22767">MAGLPLGTYVPALLIALFLALMTFALLRSRKNQHEAWKGLAARHDWTFSETPGAMEVQGLHQGRQLSLLTEKRGAGKHRHHVTVLRLDLGDVLGRDLVLEPEGLGDRFLKLFGRRDEETGDAELDAALDLKRVSPEVRALLRAPEVGRRLLALREQAASFSIVAGMLEVEHHGIPETLGALEARVAPALELADALSTARQQLRGRTSG</sequence>
<reference evidence="2 3" key="1">
    <citation type="submission" date="2021-02" db="EMBL/GenBank/DDBJ databases">
        <title>De Novo genome assembly of isolated myxobacteria.</title>
        <authorList>
            <person name="Stevens D.C."/>
        </authorList>
    </citation>
    <scope>NUCLEOTIDE SEQUENCE [LARGE SCALE GENOMIC DNA]</scope>
    <source>
        <strain evidence="3">SCPEA02</strain>
    </source>
</reference>
<evidence type="ECO:0000313" key="2">
    <source>
        <dbReference type="EMBL" id="QSQ20302.1"/>
    </source>
</evidence>
<keyword evidence="1" id="KW-0812">Transmembrane</keyword>
<dbReference type="EMBL" id="CP071090">
    <property type="protein sequence ID" value="QSQ20302.1"/>
    <property type="molecule type" value="Genomic_DNA"/>
</dbReference>
<accession>A0ABX7NS27</accession>
<dbReference type="RefSeq" id="WP_206721882.1">
    <property type="nucleotide sequence ID" value="NZ_CP071090.1"/>
</dbReference>
<protein>
    <submittedName>
        <fullName evidence="2">Uncharacterized protein</fullName>
    </submittedName>
</protein>
<keyword evidence="1" id="KW-0472">Membrane</keyword>
<feature type="transmembrane region" description="Helical" evidence="1">
    <location>
        <begin position="6"/>
        <end position="27"/>
    </location>
</feature>
<gene>
    <name evidence="2" type="ORF">JY651_34290</name>
</gene>